<gene>
    <name evidence="1" type="ORF">DL89DRAFT_264565</name>
</gene>
<evidence type="ECO:0000313" key="1">
    <source>
        <dbReference type="EMBL" id="ORX74766.1"/>
    </source>
</evidence>
<evidence type="ECO:0000313" key="2">
    <source>
        <dbReference type="Proteomes" id="UP000193922"/>
    </source>
</evidence>
<dbReference type="GeneID" id="63802948"/>
<organism evidence="1 2">
    <name type="scientific">Linderina pennispora</name>
    <dbReference type="NCBI Taxonomy" id="61395"/>
    <lineage>
        <taxon>Eukaryota</taxon>
        <taxon>Fungi</taxon>
        <taxon>Fungi incertae sedis</taxon>
        <taxon>Zoopagomycota</taxon>
        <taxon>Kickxellomycotina</taxon>
        <taxon>Kickxellomycetes</taxon>
        <taxon>Kickxellales</taxon>
        <taxon>Kickxellaceae</taxon>
        <taxon>Linderina</taxon>
    </lineage>
</organism>
<dbReference type="Proteomes" id="UP000193922">
    <property type="component" value="Unassembled WGS sequence"/>
</dbReference>
<reference evidence="1 2" key="1">
    <citation type="submission" date="2016-07" db="EMBL/GenBank/DDBJ databases">
        <title>Pervasive Adenine N6-methylation of Active Genes in Fungi.</title>
        <authorList>
            <consortium name="DOE Joint Genome Institute"/>
            <person name="Mondo S.J."/>
            <person name="Dannebaum R.O."/>
            <person name="Kuo R.C."/>
            <person name="Labutti K."/>
            <person name="Haridas S."/>
            <person name="Kuo A."/>
            <person name="Salamov A."/>
            <person name="Ahrendt S.R."/>
            <person name="Lipzen A."/>
            <person name="Sullivan W."/>
            <person name="Andreopoulos W.B."/>
            <person name="Clum A."/>
            <person name="Lindquist E."/>
            <person name="Daum C."/>
            <person name="Ramamoorthy G.K."/>
            <person name="Gryganskyi A."/>
            <person name="Culley D."/>
            <person name="Magnuson J.K."/>
            <person name="James T.Y."/>
            <person name="O'Malley M.A."/>
            <person name="Stajich J.E."/>
            <person name="Spatafora J.W."/>
            <person name="Visel A."/>
            <person name="Grigoriev I.V."/>
        </authorList>
    </citation>
    <scope>NUCLEOTIDE SEQUENCE [LARGE SCALE GENOMIC DNA]</scope>
    <source>
        <strain evidence="1 2">ATCC 12442</strain>
    </source>
</reference>
<protein>
    <submittedName>
        <fullName evidence="1">Uncharacterized protein</fullName>
    </submittedName>
</protein>
<sequence length="60" mass="6867">MAVPCSEDLCTLCIKISEHSIWADTRGEDIYGCEQHLKVIADDFSHYPTTLEFANVFVFR</sequence>
<keyword evidence="2" id="KW-1185">Reference proteome</keyword>
<accession>A0A1Y1WNG0</accession>
<dbReference type="EMBL" id="MCFD01000001">
    <property type="protein sequence ID" value="ORX74766.1"/>
    <property type="molecule type" value="Genomic_DNA"/>
</dbReference>
<dbReference type="RefSeq" id="XP_040747977.1">
    <property type="nucleotide sequence ID" value="XM_040886300.1"/>
</dbReference>
<proteinExistence type="predicted"/>
<name>A0A1Y1WNG0_9FUNG</name>
<comment type="caution">
    <text evidence="1">The sequence shown here is derived from an EMBL/GenBank/DDBJ whole genome shotgun (WGS) entry which is preliminary data.</text>
</comment>
<dbReference type="AlphaFoldDB" id="A0A1Y1WNG0"/>